<feature type="domain" description="C-type lectin" evidence="5">
    <location>
        <begin position="153"/>
        <end position="259"/>
    </location>
</feature>
<dbReference type="PROSITE" id="PS00615">
    <property type="entry name" value="C_TYPE_LECTIN_1"/>
    <property type="match status" value="2"/>
</dbReference>
<dbReference type="Pfam" id="PF22633">
    <property type="entry name" value="F5_F8_type_C_2"/>
    <property type="match status" value="2"/>
</dbReference>
<comment type="caution">
    <text evidence="6">The sequence shown here is derived from an EMBL/GenBank/DDBJ whole genome shotgun (WGS) entry which is preliminary data.</text>
</comment>
<protein>
    <recommendedName>
        <fullName evidence="5">C-type lectin domain-containing protein</fullName>
    </recommendedName>
</protein>
<organism evidence="6 7">
    <name type="scientific">Lates japonicus</name>
    <name type="common">Japanese lates</name>
    <dbReference type="NCBI Taxonomy" id="270547"/>
    <lineage>
        <taxon>Eukaryota</taxon>
        <taxon>Metazoa</taxon>
        <taxon>Chordata</taxon>
        <taxon>Craniata</taxon>
        <taxon>Vertebrata</taxon>
        <taxon>Euteleostomi</taxon>
        <taxon>Actinopterygii</taxon>
        <taxon>Neopterygii</taxon>
        <taxon>Teleostei</taxon>
        <taxon>Neoteleostei</taxon>
        <taxon>Acanthomorphata</taxon>
        <taxon>Carangaria</taxon>
        <taxon>Carangaria incertae sedis</taxon>
        <taxon>Centropomidae</taxon>
        <taxon>Lates</taxon>
    </lineage>
</organism>
<evidence type="ECO:0000256" key="4">
    <source>
        <dbReference type="SAM" id="SignalP"/>
    </source>
</evidence>
<feature type="domain" description="C-type lectin" evidence="5">
    <location>
        <begin position="515"/>
        <end position="641"/>
    </location>
</feature>
<feature type="signal peptide" evidence="4">
    <location>
        <begin position="1"/>
        <end position="19"/>
    </location>
</feature>
<keyword evidence="7" id="KW-1185">Reference proteome</keyword>
<evidence type="ECO:0000313" key="7">
    <source>
        <dbReference type="Proteomes" id="UP001279410"/>
    </source>
</evidence>
<dbReference type="SMART" id="SM00607">
    <property type="entry name" value="FTP"/>
    <property type="match status" value="2"/>
</dbReference>
<dbReference type="InterPro" id="IPR016186">
    <property type="entry name" value="C-type_lectin-like/link_sf"/>
</dbReference>
<dbReference type="Gene3D" id="3.10.100.10">
    <property type="entry name" value="Mannose-Binding Protein A, subunit A"/>
    <property type="match status" value="6"/>
</dbReference>
<feature type="domain" description="C-type lectin" evidence="5">
    <location>
        <begin position="653"/>
        <end position="754"/>
    </location>
</feature>
<keyword evidence="3" id="KW-1015">Disulfide bond</keyword>
<dbReference type="InterPro" id="IPR001304">
    <property type="entry name" value="C-type_lectin-like"/>
</dbReference>
<name>A0AAD3N363_LATJO</name>
<reference evidence="6" key="1">
    <citation type="submission" date="2022-08" db="EMBL/GenBank/DDBJ databases">
        <title>Genome sequencing of akame (Lates japonicus).</title>
        <authorList>
            <person name="Hashiguchi Y."/>
            <person name="Takahashi H."/>
        </authorList>
    </citation>
    <scope>NUCLEOTIDE SEQUENCE</scope>
    <source>
        <strain evidence="6">Kochi</strain>
    </source>
</reference>
<dbReference type="PANTHER" id="PTHR45784:SF3">
    <property type="entry name" value="C-TYPE LECTIN DOMAIN FAMILY 4 MEMBER K-LIKE-RELATED"/>
    <property type="match status" value="1"/>
</dbReference>
<keyword evidence="1" id="KW-0479">Metal-binding</keyword>
<dbReference type="InterPro" id="IPR016187">
    <property type="entry name" value="CTDL_fold"/>
</dbReference>
<dbReference type="InterPro" id="IPR018378">
    <property type="entry name" value="C-type_lectin_CS"/>
</dbReference>
<dbReference type="SMART" id="SM00034">
    <property type="entry name" value="CLECT"/>
    <property type="match status" value="6"/>
</dbReference>
<dbReference type="SUPFAM" id="SSF49785">
    <property type="entry name" value="Galactose-binding domain-like"/>
    <property type="match status" value="2"/>
</dbReference>
<proteinExistence type="predicted"/>
<evidence type="ECO:0000256" key="2">
    <source>
        <dbReference type="ARBA" id="ARBA00022837"/>
    </source>
</evidence>
<sequence>MYVLILTGIFLNTLQVTQQTEYMYYIHEYILITNLKMSWVEAQGYCRAEYGDLATISSENTNSRIHNMTKGLDAAFWIGLYDDVNSWNWSLVGEHFYNGVRTDFRQWQAGQPDNAGSVEHCASMTEDGLWRDYSCTLIKRPLICFRDKADDQYVLVTETKTWFEAQSYCRQHYTDLVSVRSPAENEELTSRLQGNAAVQEAWIGLRRDAWKWSDGSSSSFRWWWESQPDNENNTQACVNMQRGRWNDSKCDTSFNFLCQSNVAPRGIAILSENSPSGVSPPDPYLALDENLMPSTFEETCTSLPQQDDPWWQVDLMSIYHITAVSVVSIGDCCPEQLNGAEVRIGLKNDTSNHRCGVITVVAGQRSYKFQCEIKEGRFVHVILPGQAKTLTVCEVQVYGTILENVALRGVAFQSSLKWKTAGKASSVIDGNRISTCSITKNEPSQWVKVDLLAPYNVTLIQLSFSENSYGDEVWVDDTRCWVLSSSSNSLVTVDCGGIVGRYVTVMHPDIPLDLCYCLDASCSRDLILIRDEPKTWFESQTYCRERYTDLATIKDARDMNKFIDNMDNNDNDIWIGLYEDVLSWKWSLSDEGYYEDGEAEFRNWDAGEPNSGSGIQHCVGMQHTGEWKALDCGLLNFFLCFDGRDDASESKILVETPMAWASAQYYCRQSHTDLLSVRNLDENQEIQGMVPQGKLVWIGLFGDSWKWSDGSGYVFRSWGQGQPDSLGEGPNCAHVHDKTWSIKSCDTKSIFLCYYYKKKYSVKITTDYDMSDPAIQQQITKHLEAEMKNKGISDIKIRWRVSGVPVPPEEVKIEQTHQRYRLINGALTWYEAQTFCRVKYTDLGTVNNMDDENKLVDALVGHVAHAWIGLRKGGGTGRWMWSDGSGIAHFTNWGDGEPNNVEGDEWCAEMSEKESWNDLSCGETKGFVCYERQQDGTKTYAYYSEEKTWVDSQEQCRSKHNDVAYIRTEADNSDIANLVKTWIGALFPNKVWIGLFKDPWVWSDGRETSFRFWLKGSHYWGNCAAVAALQQGRWVESQCDQKTTFVCQGDLKVKKMVIRLMVRSDVDLTNSTVSDGLLKKLEMDLTLQSVTDFSLSWRGDQSGLVFQRHEQLEDAEETGECGLSVLKGMVDTRQSSPS</sequence>
<dbReference type="GO" id="GO:0046872">
    <property type="term" value="F:metal ion binding"/>
    <property type="evidence" value="ECO:0007669"/>
    <property type="project" value="UniProtKB-KW"/>
</dbReference>
<feature type="domain" description="C-type lectin" evidence="5">
    <location>
        <begin position="24"/>
        <end position="135"/>
    </location>
</feature>
<keyword evidence="4" id="KW-0732">Signal</keyword>
<dbReference type="Gene3D" id="2.60.120.260">
    <property type="entry name" value="Galactose-binding domain-like"/>
    <property type="match status" value="2"/>
</dbReference>
<dbReference type="Pfam" id="PF00059">
    <property type="entry name" value="Lectin_C"/>
    <property type="match status" value="6"/>
</dbReference>
<gene>
    <name evidence="6" type="ORF">AKAME5_001621900</name>
</gene>
<dbReference type="InterPro" id="IPR008979">
    <property type="entry name" value="Galactose-bd-like_sf"/>
</dbReference>
<dbReference type="PANTHER" id="PTHR45784">
    <property type="entry name" value="C-TYPE LECTIN DOMAIN FAMILY 20 MEMBER A-RELATED"/>
    <property type="match status" value="1"/>
</dbReference>
<dbReference type="InterPro" id="IPR006585">
    <property type="entry name" value="FTP1"/>
</dbReference>
<feature type="chain" id="PRO_5041971741" description="C-type lectin domain-containing protein" evidence="4">
    <location>
        <begin position="20"/>
        <end position="1138"/>
    </location>
</feature>
<accession>A0AAD3N363</accession>
<dbReference type="SUPFAM" id="SSF56436">
    <property type="entry name" value="C-type lectin-like"/>
    <property type="match status" value="6"/>
</dbReference>
<evidence type="ECO:0000313" key="6">
    <source>
        <dbReference type="EMBL" id="GLD64689.1"/>
    </source>
</evidence>
<dbReference type="CDD" id="cd00037">
    <property type="entry name" value="CLECT"/>
    <property type="match status" value="2"/>
</dbReference>
<evidence type="ECO:0000256" key="3">
    <source>
        <dbReference type="ARBA" id="ARBA00023157"/>
    </source>
</evidence>
<dbReference type="Proteomes" id="UP001279410">
    <property type="component" value="Unassembled WGS sequence"/>
</dbReference>
<dbReference type="PROSITE" id="PS50041">
    <property type="entry name" value="C_TYPE_LECTIN_2"/>
    <property type="match status" value="6"/>
</dbReference>
<keyword evidence="2" id="KW-0106">Calcium</keyword>
<dbReference type="AlphaFoldDB" id="A0AAD3N363"/>
<feature type="domain" description="C-type lectin" evidence="5">
    <location>
        <begin position="820"/>
        <end position="930"/>
    </location>
</feature>
<feature type="domain" description="C-type lectin" evidence="5">
    <location>
        <begin position="935"/>
        <end position="1048"/>
    </location>
</feature>
<dbReference type="EMBL" id="BRZM01000070">
    <property type="protein sequence ID" value="GLD64689.1"/>
    <property type="molecule type" value="Genomic_DNA"/>
</dbReference>
<evidence type="ECO:0000259" key="5">
    <source>
        <dbReference type="PROSITE" id="PS50041"/>
    </source>
</evidence>
<evidence type="ECO:0000256" key="1">
    <source>
        <dbReference type="ARBA" id="ARBA00022723"/>
    </source>
</evidence>